<keyword evidence="2" id="KW-0812">Transmembrane</keyword>
<accession>A0ABP0I5B0</accession>
<keyword evidence="2" id="KW-0472">Membrane</keyword>
<name>A0ABP0I5B0_9DINO</name>
<dbReference type="InterPro" id="IPR001388">
    <property type="entry name" value="Synaptobrevin-like"/>
</dbReference>
<dbReference type="PANTHER" id="PTHR45701">
    <property type="entry name" value="SYNAPTOBREVIN FAMILY MEMBER"/>
    <property type="match status" value="1"/>
</dbReference>
<feature type="transmembrane region" description="Helical" evidence="2">
    <location>
        <begin position="102"/>
        <end position="121"/>
    </location>
</feature>
<dbReference type="Proteomes" id="UP001642484">
    <property type="component" value="Unassembled WGS sequence"/>
</dbReference>
<sequence>MSAPPPNDPQAIGRLRADLDGAMGVMRDNMRNMAERDVQLHDLEGKSNSLHVASGTFSAHATRLRKEQEWQRCKTRLAIFSVIGFLVWLLIFWFMADHRVTFLLVSAGVLVLAVPICWCSIRRWRQMEDQEAFRDVDSI</sequence>
<dbReference type="PRINTS" id="PR00219">
    <property type="entry name" value="SYNAPTOBREVN"/>
</dbReference>
<protein>
    <recommendedName>
        <fullName evidence="3">V-SNARE coiled-coil homology domain-containing protein</fullName>
    </recommendedName>
</protein>
<keyword evidence="2" id="KW-1133">Transmembrane helix</keyword>
<reference evidence="4 5" key="1">
    <citation type="submission" date="2024-02" db="EMBL/GenBank/DDBJ databases">
        <authorList>
            <person name="Chen Y."/>
            <person name="Shah S."/>
            <person name="Dougan E. K."/>
            <person name="Thang M."/>
            <person name="Chan C."/>
        </authorList>
    </citation>
    <scope>NUCLEOTIDE SEQUENCE [LARGE SCALE GENOMIC DNA]</scope>
</reference>
<keyword evidence="1" id="KW-0175">Coiled coil</keyword>
<dbReference type="PROSITE" id="PS50892">
    <property type="entry name" value="V_SNARE"/>
    <property type="match status" value="1"/>
</dbReference>
<dbReference type="EMBL" id="CAXAMN010001836">
    <property type="protein sequence ID" value="CAK8996489.1"/>
    <property type="molecule type" value="Genomic_DNA"/>
</dbReference>
<dbReference type="SUPFAM" id="SSF58038">
    <property type="entry name" value="SNARE fusion complex"/>
    <property type="match status" value="1"/>
</dbReference>
<feature type="transmembrane region" description="Helical" evidence="2">
    <location>
        <begin position="77"/>
        <end position="96"/>
    </location>
</feature>
<evidence type="ECO:0000313" key="5">
    <source>
        <dbReference type="Proteomes" id="UP001642484"/>
    </source>
</evidence>
<evidence type="ECO:0000259" key="3">
    <source>
        <dbReference type="PROSITE" id="PS50892"/>
    </source>
</evidence>
<organism evidence="4 5">
    <name type="scientific">Durusdinium trenchii</name>
    <dbReference type="NCBI Taxonomy" id="1381693"/>
    <lineage>
        <taxon>Eukaryota</taxon>
        <taxon>Sar</taxon>
        <taxon>Alveolata</taxon>
        <taxon>Dinophyceae</taxon>
        <taxon>Suessiales</taxon>
        <taxon>Symbiodiniaceae</taxon>
        <taxon>Durusdinium</taxon>
    </lineage>
</organism>
<dbReference type="InterPro" id="IPR016444">
    <property type="entry name" value="Synaptobrevin/VAMP"/>
</dbReference>
<dbReference type="Pfam" id="PF00957">
    <property type="entry name" value="Synaptobrevin"/>
    <property type="match status" value="1"/>
</dbReference>
<keyword evidence="5" id="KW-1185">Reference proteome</keyword>
<evidence type="ECO:0000313" key="4">
    <source>
        <dbReference type="EMBL" id="CAK8996489.1"/>
    </source>
</evidence>
<proteinExistence type="predicted"/>
<dbReference type="Gene3D" id="1.20.5.110">
    <property type="match status" value="1"/>
</dbReference>
<gene>
    <name evidence="4" type="ORF">CCMP2556_LOCUS4476</name>
</gene>
<comment type="caution">
    <text evidence="4">The sequence shown here is derived from an EMBL/GenBank/DDBJ whole genome shotgun (WGS) entry which is preliminary data.</text>
</comment>
<feature type="domain" description="V-SNARE coiled-coil homology" evidence="3">
    <location>
        <begin position="11"/>
        <end position="71"/>
    </location>
</feature>
<evidence type="ECO:0000256" key="2">
    <source>
        <dbReference type="SAM" id="Phobius"/>
    </source>
</evidence>
<dbReference type="InterPro" id="IPR042855">
    <property type="entry name" value="V_SNARE_CC"/>
</dbReference>
<evidence type="ECO:0000256" key="1">
    <source>
        <dbReference type="PROSITE-ProRule" id="PRU00290"/>
    </source>
</evidence>